<evidence type="ECO:0000256" key="1">
    <source>
        <dbReference type="SAM" id="MobiDB-lite"/>
    </source>
</evidence>
<dbReference type="KEGG" id="rlc:K227x_38290"/>
<dbReference type="EMBL" id="CP036525">
    <property type="protein sequence ID" value="QDT05429.1"/>
    <property type="molecule type" value="Genomic_DNA"/>
</dbReference>
<keyword evidence="2" id="KW-1133">Transmembrane helix</keyword>
<proteinExistence type="predicted"/>
<feature type="transmembrane region" description="Helical" evidence="2">
    <location>
        <begin position="82"/>
        <end position="104"/>
    </location>
</feature>
<keyword evidence="4" id="KW-1185">Reference proteome</keyword>
<sequence>MKAGLRKGKGGASLSRIRDPRLEKPDLEDHGATKQAISNRKFNPRGCFGSMKAAKSVFPPCLRLPRPLSGCENRKLQLTARFLTLDGPSSVPGIFVAIIATLILC</sequence>
<feature type="region of interest" description="Disordered" evidence="1">
    <location>
        <begin position="1"/>
        <end position="35"/>
    </location>
</feature>
<gene>
    <name evidence="3" type="ORF">K227x_38290</name>
</gene>
<dbReference type="Proteomes" id="UP000318538">
    <property type="component" value="Chromosome"/>
</dbReference>
<dbReference type="AlphaFoldDB" id="A0A517NE74"/>
<keyword evidence="2" id="KW-0812">Transmembrane</keyword>
<reference evidence="3 4" key="1">
    <citation type="submission" date="2019-02" db="EMBL/GenBank/DDBJ databases">
        <title>Deep-cultivation of Planctomycetes and their phenomic and genomic characterization uncovers novel biology.</title>
        <authorList>
            <person name="Wiegand S."/>
            <person name="Jogler M."/>
            <person name="Boedeker C."/>
            <person name="Pinto D."/>
            <person name="Vollmers J."/>
            <person name="Rivas-Marin E."/>
            <person name="Kohn T."/>
            <person name="Peeters S.H."/>
            <person name="Heuer A."/>
            <person name="Rast P."/>
            <person name="Oberbeckmann S."/>
            <person name="Bunk B."/>
            <person name="Jeske O."/>
            <person name="Meyerdierks A."/>
            <person name="Storesund J.E."/>
            <person name="Kallscheuer N."/>
            <person name="Luecker S."/>
            <person name="Lage O.M."/>
            <person name="Pohl T."/>
            <person name="Merkel B.J."/>
            <person name="Hornburger P."/>
            <person name="Mueller R.-W."/>
            <person name="Bruemmer F."/>
            <person name="Labrenz M."/>
            <person name="Spormann A.M."/>
            <person name="Op den Camp H."/>
            <person name="Overmann J."/>
            <person name="Amann R."/>
            <person name="Jetten M.S.M."/>
            <person name="Mascher T."/>
            <person name="Medema M.H."/>
            <person name="Devos D.P."/>
            <person name="Kaster A.-K."/>
            <person name="Ovreas L."/>
            <person name="Rohde M."/>
            <person name="Galperin M.Y."/>
            <person name="Jogler C."/>
        </authorList>
    </citation>
    <scope>NUCLEOTIDE SEQUENCE [LARGE SCALE GENOMIC DNA]</scope>
    <source>
        <strain evidence="3 4">K22_7</strain>
    </source>
</reference>
<evidence type="ECO:0000313" key="3">
    <source>
        <dbReference type="EMBL" id="QDT05429.1"/>
    </source>
</evidence>
<feature type="compositionally biased region" description="Basic and acidic residues" evidence="1">
    <location>
        <begin position="16"/>
        <end position="32"/>
    </location>
</feature>
<organism evidence="3 4">
    <name type="scientific">Rubripirellula lacrimiformis</name>
    <dbReference type="NCBI Taxonomy" id="1930273"/>
    <lineage>
        <taxon>Bacteria</taxon>
        <taxon>Pseudomonadati</taxon>
        <taxon>Planctomycetota</taxon>
        <taxon>Planctomycetia</taxon>
        <taxon>Pirellulales</taxon>
        <taxon>Pirellulaceae</taxon>
        <taxon>Rubripirellula</taxon>
    </lineage>
</organism>
<evidence type="ECO:0000313" key="4">
    <source>
        <dbReference type="Proteomes" id="UP000318538"/>
    </source>
</evidence>
<keyword evidence="2" id="KW-0472">Membrane</keyword>
<name>A0A517NE74_9BACT</name>
<evidence type="ECO:0000256" key="2">
    <source>
        <dbReference type="SAM" id="Phobius"/>
    </source>
</evidence>
<accession>A0A517NE74</accession>
<protein>
    <submittedName>
        <fullName evidence="3">Uncharacterized protein</fullName>
    </submittedName>
</protein>